<dbReference type="Pfam" id="PF13407">
    <property type="entry name" value="Peripla_BP_4"/>
    <property type="match status" value="1"/>
</dbReference>
<dbReference type="GO" id="GO:0030246">
    <property type="term" value="F:carbohydrate binding"/>
    <property type="evidence" value="ECO:0007669"/>
    <property type="project" value="UniProtKB-ARBA"/>
</dbReference>
<keyword evidence="3 4" id="KW-0732">Signal</keyword>
<accession>A0A1N6L665</accession>
<keyword evidence="7" id="KW-1185">Reference proteome</keyword>
<dbReference type="CDD" id="cd06309">
    <property type="entry name" value="PBP1_galactofuranose_YtfQ-like"/>
    <property type="match status" value="1"/>
</dbReference>
<sequence length="339" mass="36267">MASLERQLRGQSRRLTASPLAASLVALTLGFGVATAHADDALPKIPSKTPLKVGFAQTESNNPWRLAETKSMKDIAAKCGWQLVVTDANGSNAKQVSDIQNMIAQHVDLLVFPPREEKPLSPVVLQAKKAGIPVILVDRDVDHSVAKPGTDYITFIGSDFINQGQRAADWLVKATNGKAKIIELEGTTGASAANDRKKGFDDVIAKHPDMQIIASQDGDFSRDKGRQVMETLLQAHPDVTAVYAHNDEMALGAIAAIKAAGKQPGKDIQIVTIDGTKGGMDAIAAGELGASVQSSPFFGPLACDVAQKFAKGETIPTWVKVSDRFYDKSNVQQSMQYGY</sequence>
<dbReference type="SUPFAM" id="SSF53822">
    <property type="entry name" value="Periplasmic binding protein-like I"/>
    <property type="match status" value="1"/>
</dbReference>
<evidence type="ECO:0000256" key="4">
    <source>
        <dbReference type="SAM" id="SignalP"/>
    </source>
</evidence>
<dbReference type="OrthoDB" id="9813037at2"/>
<dbReference type="GO" id="GO:0030313">
    <property type="term" value="C:cell envelope"/>
    <property type="evidence" value="ECO:0007669"/>
    <property type="project" value="UniProtKB-SubCell"/>
</dbReference>
<comment type="similarity">
    <text evidence="2">Belongs to the bacterial solute-binding protein 2 family.</text>
</comment>
<reference evidence="6 7" key="1">
    <citation type="submission" date="2016-11" db="EMBL/GenBank/DDBJ databases">
        <authorList>
            <person name="Jaros S."/>
            <person name="Januszkiewicz K."/>
            <person name="Wedrychowicz H."/>
        </authorList>
    </citation>
    <scope>NUCLEOTIDE SEQUENCE [LARGE SCALE GENOMIC DNA]</scope>
    <source>
        <strain evidence="6 7">GAS95</strain>
    </source>
</reference>
<evidence type="ECO:0000313" key="6">
    <source>
        <dbReference type="EMBL" id="SIO64255.1"/>
    </source>
</evidence>
<dbReference type="PANTHER" id="PTHR46847:SF3">
    <property type="entry name" value="GALACTOFURANOSE-BINDING PROTEIN YTFQ"/>
    <property type="match status" value="1"/>
</dbReference>
<proteinExistence type="inferred from homology"/>
<organism evidence="6 7">
    <name type="scientific">Paraburkholderia phenazinium</name>
    <dbReference type="NCBI Taxonomy" id="60549"/>
    <lineage>
        <taxon>Bacteria</taxon>
        <taxon>Pseudomonadati</taxon>
        <taxon>Pseudomonadota</taxon>
        <taxon>Betaproteobacteria</taxon>
        <taxon>Burkholderiales</taxon>
        <taxon>Burkholderiaceae</taxon>
        <taxon>Paraburkholderia</taxon>
    </lineage>
</organism>
<dbReference type="InterPro" id="IPR028082">
    <property type="entry name" value="Peripla_BP_I"/>
</dbReference>
<evidence type="ECO:0000313" key="7">
    <source>
        <dbReference type="Proteomes" id="UP000185151"/>
    </source>
</evidence>
<dbReference type="PANTHER" id="PTHR46847">
    <property type="entry name" value="D-ALLOSE-BINDING PERIPLASMIC PROTEIN-RELATED"/>
    <property type="match status" value="1"/>
</dbReference>
<evidence type="ECO:0000259" key="5">
    <source>
        <dbReference type="Pfam" id="PF13407"/>
    </source>
</evidence>
<feature type="domain" description="Periplasmic binding protein" evidence="5">
    <location>
        <begin position="53"/>
        <end position="313"/>
    </location>
</feature>
<evidence type="ECO:0000256" key="2">
    <source>
        <dbReference type="ARBA" id="ARBA00007639"/>
    </source>
</evidence>
<name>A0A1N6L665_9BURK</name>
<evidence type="ECO:0000256" key="3">
    <source>
        <dbReference type="ARBA" id="ARBA00022729"/>
    </source>
</evidence>
<comment type="subcellular location">
    <subcellularLocation>
        <location evidence="1">Cell envelope</location>
    </subcellularLocation>
</comment>
<feature type="chain" id="PRO_5012636371" evidence="4">
    <location>
        <begin position="39"/>
        <end position="339"/>
    </location>
</feature>
<protein>
    <submittedName>
        <fullName evidence="6">Monosaccharide ABC transporter substrate-binding protein, CUT2 family</fullName>
    </submittedName>
</protein>
<dbReference type="InterPro" id="IPR025997">
    <property type="entry name" value="SBP_2_dom"/>
</dbReference>
<dbReference type="Proteomes" id="UP000185151">
    <property type="component" value="Unassembled WGS sequence"/>
</dbReference>
<dbReference type="AlphaFoldDB" id="A0A1N6L665"/>
<dbReference type="EMBL" id="FSRU01000002">
    <property type="protein sequence ID" value="SIO64255.1"/>
    <property type="molecule type" value="Genomic_DNA"/>
</dbReference>
<dbReference type="RefSeq" id="WP_074301049.1">
    <property type="nucleotide sequence ID" value="NZ_FSRU01000002.1"/>
</dbReference>
<dbReference type="Gene3D" id="3.40.50.2300">
    <property type="match status" value="2"/>
</dbReference>
<feature type="signal peptide" evidence="4">
    <location>
        <begin position="1"/>
        <end position="38"/>
    </location>
</feature>
<evidence type="ECO:0000256" key="1">
    <source>
        <dbReference type="ARBA" id="ARBA00004196"/>
    </source>
</evidence>
<gene>
    <name evidence="6" type="ORF">SAMN05444165_6178</name>
</gene>